<protein>
    <submittedName>
        <fullName evidence="1">Uncharacterized protein</fullName>
    </submittedName>
</protein>
<evidence type="ECO:0000313" key="2">
    <source>
        <dbReference type="Proteomes" id="UP000503840"/>
    </source>
</evidence>
<name>A0A7J0BLM5_9BACT</name>
<evidence type="ECO:0000313" key="1">
    <source>
        <dbReference type="EMBL" id="GFM34539.1"/>
    </source>
</evidence>
<gene>
    <name evidence="1" type="ORF">DSM101010T_29040</name>
</gene>
<reference evidence="1 2" key="1">
    <citation type="submission" date="2020-05" db="EMBL/GenBank/DDBJ databases">
        <title>Draft genome sequence of Desulfovibrio sp. strain HN2T.</title>
        <authorList>
            <person name="Ueno A."/>
            <person name="Tamazawa S."/>
            <person name="Tamamura S."/>
            <person name="Murakami T."/>
            <person name="Kiyama T."/>
            <person name="Inomata H."/>
            <person name="Amano Y."/>
            <person name="Miyakawa K."/>
            <person name="Tamaki H."/>
            <person name="Naganuma T."/>
            <person name="Kaneko K."/>
        </authorList>
    </citation>
    <scope>NUCLEOTIDE SEQUENCE [LARGE SCALE GENOMIC DNA]</scope>
    <source>
        <strain evidence="1 2">HN2</strain>
    </source>
</reference>
<dbReference type="Proteomes" id="UP000503840">
    <property type="component" value="Unassembled WGS sequence"/>
</dbReference>
<organism evidence="1 2">
    <name type="scientific">Desulfovibrio subterraneus</name>
    <dbReference type="NCBI Taxonomy" id="2718620"/>
    <lineage>
        <taxon>Bacteria</taxon>
        <taxon>Pseudomonadati</taxon>
        <taxon>Thermodesulfobacteriota</taxon>
        <taxon>Desulfovibrionia</taxon>
        <taxon>Desulfovibrionales</taxon>
        <taxon>Desulfovibrionaceae</taxon>
        <taxon>Desulfovibrio</taxon>
    </lineage>
</organism>
<comment type="caution">
    <text evidence="1">The sequence shown here is derived from an EMBL/GenBank/DDBJ whole genome shotgun (WGS) entry which is preliminary data.</text>
</comment>
<dbReference type="EMBL" id="BLVO01000016">
    <property type="protein sequence ID" value="GFM34539.1"/>
    <property type="molecule type" value="Genomic_DNA"/>
</dbReference>
<dbReference type="AlphaFoldDB" id="A0A7J0BLM5"/>
<accession>A0A7J0BLM5</accession>
<proteinExistence type="predicted"/>
<sequence length="157" mass="18457">MFRYVQQTQYTSDELIRIFLALLDSYDFDAELAIFGFKKHQFIKRKKARRELAALFIALWDLALQKSFPAERELVFEEFISRYAYSAKGNNKEVDLQLRSINVYVTLLQKKRDSDFSEVAAFLAGLMLEDQDAVDKARLRLALAIRAMFRLIFDRLI</sequence>
<keyword evidence="2" id="KW-1185">Reference proteome</keyword>